<feature type="compositionally biased region" description="Polar residues" evidence="2">
    <location>
        <begin position="622"/>
        <end position="632"/>
    </location>
</feature>
<proteinExistence type="predicted"/>
<evidence type="ECO:0000256" key="1">
    <source>
        <dbReference type="SAM" id="Coils"/>
    </source>
</evidence>
<evidence type="ECO:0000313" key="4">
    <source>
        <dbReference type="Proteomes" id="UP000215086"/>
    </source>
</evidence>
<evidence type="ECO:0008006" key="5">
    <source>
        <dbReference type="Google" id="ProtNLM"/>
    </source>
</evidence>
<sequence length="660" mass="73135">MPDHDSATLSATASNGEIVVTLKGGPLPKPITHSVPAKDRKAWRELAERFYQEFGIARGDTLNVIQEAVNEAKTKERDSRPAEAPVTKPASAPVETPPERLPTATQSELDGDALPPAPTWQPYPVDTLPRPLSDFVKLAAESMCADPSFVALPLLTACGAAIGLTRMLEAKGGDAENWRVPPILWTAFMCKSGSLKSPSLNFALQWLHAREKTWSKEYKAQRQQYKVNLLAYEKALAEWKRAKDSGEPPEEPKEPMARRILVKDTTVEAIAPILQANPRGLLLARDELAGWIASFDRYTNTRGGDAPFWLSCYNATPHIVDRRTRETIYVPYSAVSITGGIQPGTLQRVFTLALRENGLLARFLLTWPPQRLRIWNEQTVPESVRADVGRVFDRLLNLDFDYDPDGEPCPKIVRLGPQAKAAYECFYNQHNQELIDLTGDLAAAFSKLEEIPLRLGLILHLVRWAAGESVNPNVIDAESMARAITLTEWHKAETARIYDILARGAEGNQQEELVEWIARHGGKVTVRDLTHGLWRFRGKRLEAEEALNELVKAGLGHWEEPPAGQRGGRPKSVFILHHHITTSPKPSKTRLLRGCGDGDVGDAPKNGVDQQDALNPIPPESGGTNSGHSGQPQHPVVDIDELNRRLAEAAEEDAEVWLDY</sequence>
<keyword evidence="4" id="KW-1185">Reference proteome</keyword>
<feature type="coiled-coil region" evidence="1">
    <location>
        <begin position="215"/>
        <end position="242"/>
    </location>
</feature>
<evidence type="ECO:0000313" key="3">
    <source>
        <dbReference type="EMBL" id="ASV76193.1"/>
    </source>
</evidence>
<dbReference type="KEGG" id="ttf:THTE_3592"/>
<dbReference type="EMBL" id="CP018477">
    <property type="protein sequence ID" value="ASV76193.1"/>
    <property type="molecule type" value="Genomic_DNA"/>
</dbReference>
<name>A0A286RJQ4_9BACT</name>
<dbReference type="AlphaFoldDB" id="A0A286RJQ4"/>
<gene>
    <name evidence="3" type="ORF">THTE_3592</name>
</gene>
<keyword evidence="1" id="KW-0175">Coiled coil</keyword>
<dbReference type="Pfam" id="PF13148">
    <property type="entry name" value="DUF3987"/>
    <property type="match status" value="1"/>
</dbReference>
<dbReference type="RefSeq" id="WP_095416035.1">
    <property type="nucleotide sequence ID" value="NZ_CP018477.1"/>
</dbReference>
<accession>A0A286RJQ4</accession>
<dbReference type="InterPro" id="IPR025048">
    <property type="entry name" value="DUF3987"/>
</dbReference>
<feature type="region of interest" description="Disordered" evidence="2">
    <location>
        <begin position="72"/>
        <end position="116"/>
    </location>
</feature>
<dbReference type="Proteomes" id="UP000215086">
    <property type="component" value="Chromosome"/>
</dbReference>
<feature type="region of interest" description="Disordered" evidence="2">
    <location>
        <begin position="583"/>
        <end position="638"/>
    </location>
</feature>
<protein>
    <recommendedName>
        <fullName evidence="5">DUF3987 domain-containing protein</fullName>
    </recommendedName>
</protein>
<reference evidence="3 4" key="1">
    <citation type="journal article" name="Front. Microbiol.">
        <title>Sugar Metabolism of the First Thermophilic Planctomycete Thermogutta terrifontis: Comparative Genomic and Transcriptomic Approaches.</title>
        <authorList>
            <person name="Elcheninov A.G."/>
            <person name="Menzel P."/>
            <person name="Gudbergsdottir S.R."/>
            <person name="Slesarev A.I."/>
            <person name="Kadnikov V.V."/>
            <person name="Krogh A."/>
            <person name="Bonch-Osmolovskaya E.A."/>
            <person name="Peng X."/>
            <person name="Kublanov I.V."/>
        </authorList>
    </citation>
    <scope>NUCLEOTIDE SEQUENCE [LARGE SCALE GENOMIC DNA]</scope>
    <source>
        <strain evidence="3 4">R1</strain>
    </source>
</reference>
<organism evidence="3 4">
    <name type="scientific">Thermogutta terrifontis</name>
    <dbReference type="NCBI Taxonomy" id="1331910"/>
    <lineage>
        <taxon>Bacteria</taxon>
        <taxon>Pseudomonadati</taxon>
        <taxon>Planctomycetota</taxon>
        <taxon>Planctomycetia</taxon>
        <taxon>Pirellulales</taxon>
        <taxon>Thermoguttaceae</taxon>
        <taxon>Thermogutta</taxon>
    </lineage>
</organism>
<dbReference type="OrthoDB" id="279540at2"/>
<evidence type="ECO:0000256" key="2">
    <source>
        <dbReference type="SAM" id="MobiDB-lite"/>
    </source>
</evidence>
<feature type="compositionally biased region" description="Basic and acidic residues" evidence="2">
    <location>
        <begin position="72"/>
        <end position="81"/>
    </location>
</feature>